<evidence type="ECO:0000313" key="1">
    <source>
        <dbReference type="EMBL" id="KAK7530895.1"/>
    </source>
</evidence>
<dbReference type="RefSeq" id="XP_066650968.1">
    <property type="nucleotide sequence ID" value="XM_066793997.1"/>
</dbReference>
<reference evidence="1 2" key="1">
    <citation type="submission" date="2024-04" db="EMBL/GenBank/DDBJ databases">
        <title>Phyllosticta paracitricarpa is synonymous to the EU quarantine fungus P. citricarpa based on phylogenomic analyses.</title>
        <authorList>
            <consortium name="Lawrence Berkeley National Laboratory"/>
            <person name="Van ingen-buijs V.A."/>
            <person name="Van westerhoven A.C."/>
            <person name="Haridas S."/>
            <person name="Skiadas P."/>
            <person name="Martin F."/>
            <person name="Groenewald J.Z."/>
            <person name="Crous P.W."/>
            <person name="Seidl M.F."/>
        </authorList>
    </citation>
    <scope>NUCLEOTIDE SEQUENCE [LARGE SCALE GENOMIC DNA]</scope>
    <source>
        <strain evidence="1 2">CPC 17464</strain>
    </source>
</reference>
<organism evidence="1 2">
    <name type="scientific">Phyllosticta citribraziliensis</name>
    <dbReference type="NCBI Taxonomy" id="989973"/>
    <lineage>
        <taxon>Eukaryota</taxon>
        <taxon>Fungi</taxon>
        <taxon>Dikarya</taxon>
        <taxon>Ascomycota</taxon>
        <taxon>Pezizomycotina</taxon>
        <taxon>Dothideomycetes</taxon>
        <taxon>Dothideomycetes incertae sedis</taxon>
        <taxon>Botryosphaeriales</taxon>
        <taxon>Phyllostictaceae</taxon>
        <taxon>Phyllosticta</taxon>
    </lineage>
</organism>
<dbReference type="EMBL" id="JBBPEH010000013">
    <property type="protein sequence ID" value="KAK7530895.1"/>
    <property type="molecule type" value="Genomic_DNA"/>
</dbReference>
<proteinExistence type="predicted"/>
<dbReference type="Proteomes" id="UP001360953">
    <property type="component" value="Unassembled WGS sequence"/>
</dbReference>
<dbReference type="GeneID" id="92026903"/>
<gene>
    <name evidence="1" type="ORF">J3D65DRAFT_141323</name>
</gene>
<protein>
    <submittedName>
        <fullName evidence="1">Uncharacterized protein</fullName>
    </submittedName>
</protein>
<evidence type="ECO:0000313" key="2">
    <source>
        <dbReference type="Proteomes" id="UP001360953"/>
    </source>
</evidence>
<accession>A0ABR1LAP2</accession>
<name>A0ABR1LAP2_9PEZI</name>
<comment type="caution">
    <text evidence="1">The sequence shown here is derived from an EMBL/GenBank/DDBJ whole genome shotgun (WGS) entry which is preliminary data.</text>
</comment>
<sequence length="159" mass="16667">MRRRRRGRASSDGTNQIVSTAGGRGLDYWIGVPWASTGGGDYRMTDRNGSVFMSVEREAGRERDGESRVWAGLGACLVGTGNACWVLSALVARSLPGSPTPRCNGPSYLLVMSNTASGTDVSAVGPAVSICETMIASVTDAHLLCAGLRYGRVPSGRKA</sequence>
<keyword evidence="2" id="KW-1185">Reference proteome</keyword>